<dbReference type="GO" id="GO:0009231">
    <property type="term" value="P:riboflavin biosynthetic process"/>
    <property type="evidence" value="ECO:0007669"/>
    <property type="project" value="UniProtKB-UniRule"/>
</dbReference>
<evidence type="ECO:0000256" key="10">
    <source>
        <dbReference type="ARBA" id="ARBA00022801"/>
    </source>
</evidence>
<reference evidence="21" key="1">
    <citation type="journal article" date="2020" name="mSystems">
        <title>Genome- and Community-Level Interaction Insights into Carbon Utilization and Element Cycling Functions of Hydrothermarchaeota in Hydrothermal Sediment.</title>
        <authorList>
            <person name="Zhou Z."/>
            <person name="Liu Y."/>
            <person name="Xu W."/>
            <person name="Pan J."/>
            <person name="Luo Z.H."/>
            <person name="Li M."/>
        </authorList>
    </citation>
    <scope>NUCLEOTIDE SEQUENCE [LARGE SCALE GENOMIC DNA]</scope>
    <source>
        <strain evidence="21">SpSt-774</strain>
    </source>
</reference>
<feature type="binding site" evidence="19">
    <location>
        <position position="163"/>
    </location>
    <ligand>
        <name>D-ribulose 5-phosphate</name>
        <dbReference type="ChEBI" id="CHEBI:58121"/>
    </ligand>
</feature>
<dbReference type="HAMAP" id="MF_00179">
    <property type="entry name" value="RibA"/>
    <property type="match status" value="1"/>
</dbReference>
<dbReference type="NCBIfam" id="TIGR00505">
    <property type="entry name" value="ribA"/>
    <property type="match status" value="1"/>
</dbReference>
<dbReference type="AlphaFoldDB" id="A0A7C4XJS5"/>
<evidence type="ECO:0000256" key="19">
    <source>
        <dbReference type="HAMAP-Rule" id="MF_01283"/>
    </source>
</evidence>
<comment type="function">
    <text evidence="3 19">Catalyzes the conversion of D-ribulose 5-phosphate to formate and 3,4-dihydroxy-2-butanone 4-phosphate.</text>
</comment>
<comment type="cofactor">
    <cofactor evidence="19">
        <name>Zn(2+)</name>
        <dbReference type="ChEBI" id="CHEBI:29105"/>
    </cofactor>
    <text evidence="19">Binds 1 zinc ion per subunit.</text>
</comment>
<feature type="active site" description="Proton acceptor; for GTP cyclohydrolase activity" evidence="19">
    <location>
        <position position="328"/>
    </location>
</feature>
<feature type="region of interest" description="DHBP synthase" evidence="19">
    <location>
        <begin position="1"/>
        <end position="200"/>
    </location>
</feature>
<accession>A0A7C4XJS5</accession>
<evidence type="ECO:0000256" key="1">
    <source>
        <dbReference type="ARBA" id="ARBA00000141"/>
    </source>
</evidence>
<dbReference type="InterPro" id="IPR017945">
    <property type="entry name" value="DHBP_synth_RibB-like_a/b_dom"/>
</dbReference>
<keyword evidence="11 19" id="KW-0862">Zinc</keyword>
<protein>
    <recommendedName>
        <fullName evidence="19">Riboflavin biosynthesis protein RibBA</fullName>
    </recommendedName>
    <domain>
        <recommendedName>
            <fullName evidence="19">3,4-dihydroxy-2-butanone 4-phosphate synthase</fullName>
            <shortName evidence="19">DHBP synthase</shortName>
            <ecNumber evidence="19">4.1.99.12</ecNumber>
        </recommendedName>
    </domain>
    <domain>
        <recommendedName>
            <fullName evidence="19">GTP cyclohydrolase-2</fullName>
            <ecNumber evidence="19">3.5.4.25</ecNumber>
        </recommendedName>
        <alternativeName>
            <fullName evidence="19">GTP cyclohydrolase II</fullName>
        </alternativeName>
    </domain>
</protein>
<dbReference type="EC" id="3.5.4.25" evidence="19"/>
<evidence type="ECO:0000256" key="14">
    <source>
        <dbReference type="ARBA" id="ARBA00023211"/>
    </source>
</evidence>
<feature type="binding site" evidence="19">
    <location>
        <position position="316"/>
    </location>
    <ligand>
        <name>GTP</name>
        <dbReference type="ChEBI" id="CHEBI:37565"/>
    </ligand>
</feature>
<comment type="catalytic activity">
    <reaction evidence="1 19">
        <text>D-ribulose 5-phosphate = (2S)-2-hydroxy-3-oxobutyl phosphate + formate + H(+)</text>
        <dbReference type="Rhea" id="RHEA:18457"/>
        <dbReference type="ChEBI" id="CHEBI:15378"/>
        <dbReference type="ChEBI" id="CHEBI:15740"/>
        <dbReference type="ChEBI" id="CHEBI:58121"/>
        <dbReference type="ChEBI" id="CHEBI:58830"/>
        <dbReference type="EC" id="4.1.99.12"/>
    </reaction>
</comment>
<evidence type="ECO:0000256" key="6">
    <source>
        <dbReference type="ARBA" id="ARBA00005520"/>
    </source>
</evidence>
<evidence type="ECO:0000256" key="5">
    <source>
        <dbReference type="ARBA" id="ARBA00004904"/>
    </source>
</evidence>
<dbReference type="InterPro" id="IPR000422">
    <property type="entry name" value="DHBP_synthase_RibB"/>
</dbReference>
<dbReference type="SUPFAM" id="SSF142695">
    <property type="entry name" value="RibA-like"/>
    <property type="match status" value="1"/>
</dbReference>
<dbReference type="NCBIfam" id="NF001591">
    <property type="entry name" value="PRK00393.1"/>
    <property type="match status" value="1"/>
</dbReference>
<comment type="pathway">
    <text evidence="4 19">Cofactor biosynthesis; riboflavin biosynthesis; 5-amino-6-(D-ribitylamino)uracil from GTP: step 1/4.</text>
</comment>
<comment type="caution">
    <text evidence="21">The sequence shown here is derived from an EMBL/GenBank/DDBJ whole genome shotgun (WGS) entry which is preliminary data.</text>
</comment>
<evidence type="ECO:0000259" key="20">
    <source>
        <dbReference type="Pfam" id="PF00925"/>
    </source>
</evidence>
<feature type="binding site" evidence="19">
    <location>
        <position position="31"/>
    </location>
    <ligand>
        <name>D-ribulose 5-phosphate</name>
        <dbReference type="ChEBI" id="CHEBI:58121"/>
    </ligand>
</feature>
<keyword evidence="16 19" id="KW-0511">Multifunctional enzyme</keyword>
<feature type="binding site" evidence="19">
    <location>
        <position position="356"/>
    </location>
    <ligand>
        <name>GTP</name>
        <dbReference type="ChEBI" id="CHEBI:37565"/>
    </ligand>
</feature>
<evidence type="ECO:0000256" key="8">
    <source>
        <dbReference type="ARBA" id="ARBA00022723"/>
    </source>
</evidence>
<dbReference type="CDD" id="cd00641">
    <property type="entry name" value="GTP_cyclohydro2"/>
    <property type="match status" value="1"/>
</dbReference>
<feature type="domain" description="GTP cyclohydrolase II" evidence="20">
    <location>
        <begin position="207"/>
        <end position="372"/>
    </location>
</feature>
<feature type="active site" description="Nucleophile; for GTP cyclohydrolase activity" evidence="19">
    <location>
        <position position="330"/>
    </location>
</feature>
<keyword evidence="13 19" id="KW-0342">GTP-binding</keyword>
<dbReference type="GO" id="GO:0005829">
    <property type="term" value="C:cytosol"/>
    <property type="evidence" value="ECO:0007669"/>
    <property type="project" value="TreeGrafter"/>
</dbReference>
<feature type="site" description="Essential for DHBP synthase activity" evidence="19">
    <location>
        <position position="125"/>
    </location>
</feature>
<dbReference type="GO" id="GO:0005525">
    <property type="term" value="F:GTP binding"/>
    <property type="evidence" value="ECO:0007669"/>
    <property type="project" value="UniProtKB-KW"/>
</dbReference>
<feature type="binding site" evidence="19">
    <location>
        <position position="272"/>
    </location>
    <ligand>
        <name>GTP</name>
        <dbReference type="ChEBI" id="CHEBI:37565"/>
    </ligand>
</feature>
<feature type="binding site" evidence="19">
    <location>
        <position position="256"/>
    </location>
    <ligand>
        <name>Zn(2+)</name>
        <dbReference type="ChEBI" id="CHEBI:29105"/>
        <note>catalytic</note>
    </ligand>
</feature>
<feature type="binding site" evidence="19">
    <location>
        <begin position="294"/>
        <end position="296"/>
    </location>
    <ligand>
        <name>GTP</name>
        <dbReference type="ChEBI" id="CHEBI:37565"/>
    </ligand>
</feature>
<dbReference type="FunFam" id="3.40.50.10990:FF:000001">
    <property type="entry name" value="Riboflavin biosynthesis protein RibBA"/>
    <property type="match status" value="1"/>
</dbReference>
<dbReference type="UniPathway" id="UPA00275">
    <property type="reaction ID" value="UER00399"/>
</dbReference>
<name>A0A7C4XJS5_UNCW3</name>
<comment type="similarity">
    <text evidence="19">In the C-terminal section; belongs to the GTP cyclohydrolase II family.</text>
</comment>
<feature type="binding site" evidence="19">
    <location>
        <position position="27"/>
    </location>
    <ligand>
        <name>Mg(2+)</name>
        <dbReference type="ChEBI" id="CHEBI:18420"/>
        <label>1</label>
    </ligand>
</feature>
<evidence type="ECO:0000256" key="7">
    <source>
        <dbReference type="ARBA" id="ARBA00022619"/>
    </source>
</evidence>
<dbReference type="Gene3D" id="3.40.50.10990">
    <property type="entry name" value="GTP cyclohydrolase II"/>
    <property type="match status" value="1"/>
</dbReference>
<dbReference type="FunFam" id="3.90.870.10:FF:000001">
    <property type="entry name" value="Riboflavin biosynthesis protein RibBA"/>
    <property type="match status" value="1"/>
</dbReference>
<keyword evidence="15 19" id="KW-0456">Lyase</keyword>
<comment type="similarity">
    <text evidence="6 19">In the N-terminal section; belongs to the DHBP synthase family.</text>
</comment>
<dbReference type="GO" id="GO:0008270">
    <property type="term" value="F:zinc ion binding"/>
    <property type="evidence" value="ECO:0007669"/>
    <property type="project" value="UniProtKB-UniRule"/>
</dbReference>
<feature type="region of interest" description="GTP cyclohydrolase II" evidence="19">
    <location>
        <begin position="201"/>
        <end position="404"/>
    </location>
</feature>
<dbReference type="EMBL" id="DTGZ01000051">
    <property type="protein sequence ID" value="HGV97216.1"/>
    <property type="molecule type" value="Genomic_DNA"/>
</dbReference>
<dbReference type="InterPro" id="IPR032677">
    <property type="entry name" value="GTP_cyclohydro_II"/>
</dbReference>
<evidence type="ECO:0000313" key="21">
    <source>
        <dbReference type="EMBL" id="HGV97216.1"/>
    </source>
</evidence>
<evidence type="ECO:0000256" key="9">
    <source>
        <dbReference type="ARBA" id="ARBA00022741"/>
    </source>
</evidence>
<evidence type="ECO:0000256" key="2">
    <source>
        <dbReference type="ARBA" id="ARBA00001936"/>
    </source>
</evidence>
<keyword evidence="7 19" id="KW-0686">Riboflavin biosynthesis</keyword>
<feature type="binding site" evidence="19">
    <location>
        <position position="269"/>
    </location>
    <ligand>
        <name>Zn(2+)</name>
        <dbReference type="ChEBI" id="CHEBI:29105"/>
        <note>catalytic</note>
    </ligand>
</feature>
<dbReference type="InterPro" id="IPR000926">
    <property type="entry name" value="RibA"/>
</dbReference>
<dbReference type="HAMAP" id="MF_01283">
    <property type="entry name" value="RibBA"/>
    <property type="match status" value="1"/>
</dbReference>
<dbReference type="Gene3D" id="3.90.870.10">
    <property type="entry name" value="DHBP synthase"/>
    <property type="match status" value="1"/>
</dbReference>
<evidence type="ECO:0000256" key="11">
    <source>
        <dbReference type="ARBA" id="ARBA00022833"/>
    </source>
</evidence>
<evidence type="ECO:0000256" key="12">
    <source>
        <dbReference type="ARBA" id="ARBA00022842"/>
    </source>
</evidence>
<keyword evidence="10 19" id="KW-0378">Hydrolase</keyword>
<evidence type="ECO:0000256" key="15">
    <source>
        <dbReference type="ARBA" id="ARBA00023239"/>
    </source>
</evidence>
<dbReference type="Pfam" id="PF00925">
    <property type="entry name" value="GTP_cyclohydro2"/>
    <property type="match status" value="1"/>
</dbReference>
<evidence type="ECO:0000256" key="3">
    <source>
        <dbReference type="ARBA" id="ARBA00002284"/>
    </source>
</evidence>
<comment type="catalytic activity">
    <reaction evidence="18 19">
        <text>GTP + 4 H2O = 2,5-diamino-6-hydroxy-4-(5-phosphoribosylamino)-pyrimidine + formate + 2 phosphate + 3 H(+)</text>
        <dbReference type="Rhea" id="RHEA:23704"/>
        <dbReference type="ChEBI" id="CHEBI:15377"/>
        <dbReference type="ChEBI" id="CHEBI:15378"/>
        <dbReference type="ChEBI" id="CHEBI:15740"/>
        <dbReference type="ChEBI" id="CHEBI:37565"/>
        <dbReference type="ChEBI" id="CHEBI:43474"/>
        <dbReference type="ChEBI" id="CHEBI:58614"/>
        <dbReference type="EC" id="3.5.4.25"/>
    </reaction>
</comment>
<dbReference type="NCBIfam" id="NF006803">
    <property type="entry name" value="PRK09311.1"/>
    <property type="match status" value="1"/>
</dbReference>
<feature type="binding site" evidence="19">
    <location>
        <position position="142"/>
    </location>
    <ligand>
        <name>Mg(2+)</name>
        <dbReference type="ChEBI" id="CHEBI:18420"/>
        <label>2</label>
    </ligand>
</feature>
<evidence type="ECO:0000256" key="4">
    <source>
        <dbReference type="ARBA" id="ARBA00004853"/>
    </source>
</evidence>
<dbReference type="HAMAP" id="MF_00180">
    <property type="entry name" value="RibB"/>
    <property type="match status" value="1"/>
</dbReference>
<feature type="binding site" evidence="19">
    <location>
        <begin position="251"/>
        <end position="255"/>
    </location>
    <ligand>
        <name>GTP</name>
        <dbReference type="ChEBI" id="CHEBI:37565"/>
    </ligand>
</feature>
<comment type="pathway">
    <text evidence="5 19">Cofactor biosynthesis; riboflavin biosynthesis; 2-hydroxy-3-oxobutyl phosphate from D-ribulose 5-phosphate: step 1/1.</text>
</comment>
<keyword evidence="14 19" id="KW-0464">Manganese</keyword>
<dbReference type="GO" id="GO:0003935">
    <property type="term" value="F:GTP cyclohydrolase II activity"/>
    <property type="evidence" value="ECO:0007669"/>
    <property type="project" value="UniProtKB-UniRule"/>
</dbReference>
<sequence length="404" mass="45182">MFNTIEEAIRDIKKGKPVIVVDDENRENEGDFIAAAEKATPKLVNFMAQHGRGLICVALPAERLEQLDIPIMVNENTAKFQTPFAVSVDLKIGTTTGISAYDRAKTIKALVDKNTKPEDLARPGHIFPLRAMDGGVLRRAGHTEASVDLARLAGLYPAGVLCEIMDTDGRMARLPKLKKIAKKFNLCLITIKDLIEYRRRREKLVERILETNLPTRYGNFRLILYEDKITHEHHIALVMGEVTGKKNVLVRVHSQCLTGDVFHSLRCDCGDQLEQALNMINKNKSGVFLYMRQEGRGIGLVNKLKAYKLQDEGLDTVEANIKLGFPPDLRDYGIGAQILVDLGLTTVKLLTNNPKKIIGLEGYGLKVVEQIPIYAPNKCNIKYLKAKKKKLGHLIPESIIKNVK</sequence>
<dbReference type="GO" id="GO:0008686">
    <property type="term" value="F:3,4-dihydroxy-2-butanone-4-phosphate synthase activity"/>
    <property type="evidence" value="ECO:0007669"/>
    <property type="project" value="UniProtKB-UniRule"/>
</dbReference>
<feature type="binding site" evidence="19">
    <location>
        <begin position="26"/>
        <end position="27"/>
    </location>
    <ligand>
        <name>D-ribulose 5-phosphate</name>
        <dbReference type="ChEBI" id="CHEBI:58121"/>
    </ligand>
</feature>
<dbReference type="GO" id="GO:0000287">
    <property type="term" value="F:magnesium ion binding"/>
    <property type="evidence" value="ECO:0007669"/>
    <property type="project" value="UniProtKB-UniRule"/>
</dbReference>
<evidence type="ECO:0000256" key="13">
    <source>
        <dbReference type="ARBA" id="ARBA00023134"/>
    </source>
</evidence>
<dbReference type="SUPFAM" id="SSF55821">
    <property type="entry name" value="YrdC/RibB"/>
    <property type="match status" value="1"/>
</dbReference>
<comment type="cofactor">
    <cofactor evidence="19">
        <name>Mg(2+)</name>
        <dbReference type="ChEBI" id="CHEBI:18420"/>
    </cofactor>
    <cofactor evidence="19">
        <name>Mn(2+)</name>
        <dbReference type="ChEBI" id="CHEBI:29035"/>
    </cofactor>
    <text evidence="19">Binds 2 divalent metal cations per subunit. Magnesium or manganese.</text>
</comment>
<gene>
    <name evidence="19" type="primary">ribBA</name>
    <name evidence="21" type="ORF">ENV60_02840</name>
</gene>
<evidence type="ECO:0000256" key="16">
    <source>
        <dbReference type="ARBA" id="ARBA00023268"/>
    </source>
</evidence>
<feature type="binding site" evidence="19">
    <location>
        <position position="267"/>
    </location>
    <ligand>
        <name>Zn(2+)</name>
        <dbReference type="ChEBI" id="CHEBI:29105"/>
        <note>catalytic</note>
    </ligand>
</feature>
<feature type="binding site" evidence="19">
    <location>
        <position position="351"/>
    </location>
    <ligand>
        <name>GTP</name>
        <dbReference type="ChEBI" id="CHEBI:37565"/>
    </ligand>
</feature>
<keyword evidence="9 19" id="KW-0547">Nucleotide-binding</keyword>
<dbReference type="PANTHER" id="PTHR21327:SF18">
    <property type="entry name" value="3,4-DIHYDROXY-2-BUTANONE 4-PHOSPHATE SYNTHASE"/>
    <property type="match status" value="1"/>
</dbReference>
<dbReference type="InterPro" id="IPR036144">
    <property type="entry name" value="RibA-like_sf"/>
</dbReference>
<dbReference type="InterPro" id="IPR016299">
    <property type="entry name" value="Riboflavin_synth_RibBA"/>
</dbReference>
<dbReference type="PIRSF" id="PIRSF001259">
    <property type="entry name" value="RibA"/>
    <property type="match status" value="1"/>
</dbReference>
<feature type="binding site" evidence="19">
    <location>
        <position position="27"/>
    </location>
    <ligand>
        <name>Mg(2+)</name>
        <dbReference type="ChEBI" id="CHEBI:18420"/>
        <label>2</label>
    </ligand>
</feature>
<dbReference type="GO" id="GO:0030145">
    <property type="term" value="F:manganese ion binding"/>
    <property type="evidence" value="ECO:0007669"/>
    <property type="project" value="UniProtKB-UniRule"/>
</dbReference>
<feature type="binding site" evidence="19">
    <location>
        <begin position="139"/>
        <end position="143"/>
    </location>
    <ligand>
        <name>D-ribulose 5-phosphate</name>
        <dbReference type="ChEBI" id="CHEBI:58121"/>
    </ligand>
</feature>
<evidence type="ECO:0000256" key="17">
    <source>
        <dbReference type="ARBA" id="ARBA00043932"/>
    </source>
</evidence>
<dbReference type="EC" id="4.1.99.12" evidence="19"/>
<keyword evidence="12 19" id="KW-0460">Magnesium</keyword>
<comment type="function">
    <text evidence="17 19">Catalyzes the conversion of GTP to 2,5-diamino-6-ribosylamino-4(3H)-pyrimidinone 5'-phosphate (DARP), formate and pyrophosphate.</text>
</comment>
<keyword evidence="8 19" id="KW-0479">Metal-binding</keyword>
<dbReference type="NCBIfam" id="TIGR00506">
    <property type="entry name" value="ribB"/>
    <property type="match status" value="1"/>
</dbReference>
<dbReference type="Pfam" id="PF00926">
    <property type="entry name" value="DHBP_synthase"/>
    <property type="match status" value="1"/>
</dbReference>
<proteinExistence type="inferred from homology"/>
<feature type="site" description="Essential for DHBP synthase activity" evidence="19">
    <location>
        <position position="163"/>
    </location>
</feature>
<comment type="cofactor">
    <cofactor evidence="2">
        <name>Mn(2+)</name>
        <dbReference type="ChEBI" id="CHEBI:29035"/>
    </cofactor>
</comment>
<dbReference type="PANTHER" id="PTHR21327">
    <property type="entry name" value="GTP CYCLOHYDROLASE II-RELATED"/>
    <property type="match status" value="1"/>
</dbReference>
<organism evidence="21">
    <name type="scientific">candidate division WOR-3 bacterium</name>
    <dbReference type="NCBI Taxonomy" id="2052148"/>
    <lineage>
        <taxon>Bacteria</taxon>
        <taxon>Bacteria division WOR-3</taxon>
    </lineage>
</organism>
<evidence type="ECO:0000256" key="18">
    <source>
        <dbReference type="ARBA" id="ARBA00049295"/>
    </source>
</evidence>